<keyword evidence="1" id="KW-0547">Nucleotide-binding</keyword>
<feature type="compositionally biased region" description="Acidic residues" evidence="5">
    <location>
        <begin position="832"/>
        <end position="845"/>
    </location>
</feature>
<dbReference type="SUPFAM" id="SSF52540">
    <property type="entry name" value="P-loop containing nucleoside triphosphate hydrolases"/>
    <property type="match status" value="1"/>
</dbReference>
<dbReference type="InterPro" id="IPR045055">
    <property type="entry name" value="DNA2/NAM7-like"/>
</dbReference>
<dbReference type="CDD" id="cd18808">
    <property type="entry name" value="SF1_C_Upf1"/>
    <property type="match status" value="1"/>
</dbReference>
<feature type="region of interest" description="Disordered" evidence="5">
    <location>
        <begin position="1234"/>
        <end position="1257"/>
    </location>
</feature>
<dbReference type="InterPro" id="IPR027417">
    <property type="entry name" value="P-loop_NTPase"/>
</dbReference>
<feature type="compositionally biased region" description="Acidic residues" evidence="5">
    <location>
        <begin position="696"/>
        <end position="720"/>
    </location>
</feature>
<dbReference type="InterPro" id="IPR041679">
    <property type="entry name" value="DNA2/NAM7-like_C"/>
</dbReference>
<accession>A0A0G4EZH7</accession>
<evidence type="ECO:0000256" key="4">
    <source>
        <dbReference type="ARBA" id="ARBA00022840"/>
    </source>
</evidence>
<dbReference type="EMBL" id="CDMZ01000027">
    <property type="protein sequence ID" value="CEM04808.1"/>
    <property type="molecule type" value="Genomic_DNA"/>
</dbReference>
<name>A0A0G4EZH7_9ALVE</name>
<dbReference type="Pfam" id="PF13087">
    <property type="entry name" value="AAA_12"/>
    <property type="match status" value="1"/>
</dbReference>
<feature type="domain" description="DNA2/NAM7 helicase helicase" evidence="6">
    <location>
        <begin position="1256"/>
        <end position="1320"/>
    </location>
</feature>
<proteinExistence type="predicted"/>
<evidence type="ECO:0000259" key="7">
    <source>
        <dbReference type="Pfam" id="PF13087"/>
    </source>
</evidence>
<feature type="region of interest" description="Disordered" evidence="5">
    <location>
        <begin position="668"/>
        <end position="722"/>
    </location>
</feature>
<evidence type="ECO:0000256" key="3">
    <source>
        <dbReference type="ARBA" id="ARBA00022806"/>
    </source>
</evidence>
<dbReference type="PANTHER" id="PTHR10887">
    <property type="entry name" value="DNA2/NAM7 HELICASE FAMILY"/>
    <property type="match status" value="1"/>
</dbReference>
<dbReference type="InterPro" id="IPR047187">
    <property type="entry name" value="SF1_C_Upf1"/>
</dbReference>
<reference evidence="8" key="1">
    <citation type="submission" date="2014-11" db="EMBL/GenBank/DDBJ databases">
        <authorList>
            <person name="Otto D Thomas"/>
            <person name="Naeem Raeece"/>
        </authorList>
    </citation>
    <scope>NUCLEOTIDE SEQUENCE</scope>
</reference>
<keyword evidence="3" id="KW-0347">Helicase</keyword>
<feature type="compositionally biased region" description="Low complexity" evidence="5">
    <location>
        <begin position="797"/>
        <end position="811"/>
    </location>
</feature>
<feature type="region of interest" description="Disordered" evidence="5">
    <location>
        <begin position="507"/>
        <end position="526"/>
    </location>
</feature>
<gene>
    <name evidence="8" type="ORF">Cvel_14412</name>
</gene>
<dbReference type="GO" id="GO:0005524">
    <property type="term" value="F:ATP binding"/>
    <property type="evidence" value="ECO:0007669"/>
    <property type="project" value="UniProtKB-KW"/>
</dbReference>
<evidence type="ECO:0000256" key="1">
    <source>
        <dbReference type="ARBA" id="ARBA00022741"/>
    </source>
</evidence>
<feature type="compositionally biased region" description="Basic and acidic residues" evidence="5">
    <location>
        <begin position="1238"/>
        <end position="1247"/>
    </location>
</feature>
<dbReference type="GO" id="GO:0016787">
    <property type="term" value="F:hydrolase activity"/>
    <property type="evidence" value="ECO:0007669"/>
    <property type="project" value="UniProtKB-KW"/>
</dbReference>
<dbReference type="GO" id="GO:0005694">
    <property type="term" value="C:chromosome"/>
    <property type="evidence" value="ECO:0007669"/>
    <property type="project" value="UniProtKB-ARBA"/>
</dbReference>
<dbReference type="PANTHER" id="PTHR10887:SF495">
    <property type="entry name" value="HELICASE SENATAXIN ISOFORM X1-RELATED"/>
    <property type="match status" value="1"/>
</dbReference>
<evidence type="ECO:0000313" key="8">
    <source>
        <dbReference type="EMBL" id="CEM04808.1"/>
    </source>
</evidence>
<dbReference type="GO" id="GO:0004386">
    <property type="term" value="F:helicase activity"/>
    <property type="evidence" value="ECO:0007669"/>
    <property type="project" value="UniProtKB-KW"/>
</dbReference>
<keyword evidence="2" id="KW-0378">Hydrolase</keyword>
<feature type="compositionally biased region" description="Acidic residues" evidence="5">
    <location>
        <begin position="512"/>
        <end position="523"/>
    </location>
</feature>
<dbReference type="InterPro" id="IPR041677">
    <property type="entry name" value="DNA2/NAM7_AAA_11"/>
</dbReference>
<dbReference type="Gene3D" id="3.40.50.300">
    <property type="entry name" value="P-loop containing nucleotide triphosphate hydrolases"/>
    <property type="match status" value="2"/>
</dbReference>
<dbReference type="VEuPathDB" id="CryptoDB:Cvel_14412"/>
<evidence type="ECO:0000259" key="6">
    <source>
        <dbReference type="Pfam" id="PF13086"/>
    </source>
</evidence>
<feature type="region of interest" description="Disordered" evidence="5">
    <location>
        <begin position="105"/>
        <end position="126"/>
    </location>
</feature>
<organism evidence="8">
    <name type="scientific">Chromera velia CCMP2878</name>
    <dbReference type="NCBI Taxonomy" id="1169474"/>
    <lineage>
        <taxon>Eukaryota</taxon>
        <taxon>Sar</taxon>
        <taxon>Alveolata</taxon>
        <taxon>Colpodellida</taxon>
        <taxon>Chromeraceae</taxon>
        <taxon>Chromera</taxon>
    </lineage>
</organism>
<evidence type="ECO:0008006" key="9">
    <source>
        <dbReference type="Google" id="ProtNLM"/>
    </source>
</evidence>
<sequence length="1589" mass="173406">MGAEDFHQKSVVSSLFVYGLLLLSVQLEFACCFLVRPFSEELSRSLSPFSRRQRAGLPIDPLTRTRGKHKRKWDIDVDEDETTPPYIPSLETETALKELALAVSELDEEEETPKHTKKEKKSVPGPLPRPLARVLAWVISGGPEDGMDLKTIREAYTKLYGRRLPLREFGYSLLRDAVLSIEGMALSEDRTRVSLDDSLANELSLLTEREKGGECVYDLLTPAEEALFPPNPKGGGPEETPYADFEKWTQKIFPKMGIEVDGVERELRLAEGFCASAVARFTHMDKAEEDTEPAGAGTQEAVVKDVIATSGEAALLVAKVRAVESLLGVNLFEVKRLWESSRDVVLSKEERKRARQSLARTDLASLASLLVTGPPAVERILLPPALSFLVGVNSQADIHYLLDSYAQKDGHEGEPGESLPEGDGGNGKKAYMPVRTWSACMDSLVHTLNRDVAVHTLHKLAALAPSASEFPSRMHAMYYAKFKYLTGLERLEDINREVKGWHAPTVLTSSDEKEEDKENEETAGEAVGVGEGTGKVLLENQHLSRGNVTSAFLVMNVHSVPPPLPPPAAPSEEMGWEGWQGGEGVGGDAWMALQAEGCVGSDHGAVGTWLPEAGWGGGEGWTEGTEAGEWVYGVDGGASSSLYGVDGGSGLGLEGETNGEWDRGHEEEWAASEGEDVGPTSEEEWMRSGAGAQWGEELEEEGSVDGGGEGEEEWGEEDNDSWQRWEGVQKGEEENVEVVKIQGEGKDWTENGGDVEEGAETQDWSEAQTEEGVSWGGGWGQSDFENSLNPWQHPLYGEGSSSSQMVMSGGEWDPSLSAFDEWSQERGGGENSEGDGEELIEEEDTSSVSVLSSTLPEASFKLILPQAADPALSFALGFSVLERGNLMLLCPLVEREKGKGKLQHHGGSGGEKIEKDLVPDTSDLSRCALCTVKDIKSDTVELSFPSSVEAWKMIAGPVLEANPDMETDFSNAPERKEIVAPLVGVFPLYLNEGTFAKEQKALEHLTRAPLGSLRGRGKKKEKEKRRASSEKEKERFVFDEALSEILLDSSSEKAKALAQEGLREGTLPTLAPEWPVDEPLPCSKAEILTPAQEKAVQSALCNRLTLVQGPPGCGKTTVACSVVEAWCTAERLKKVREKEEAEKGGGDRKWRPKKRILAVTGSEVAADNLTEELLGLGVHCLRAGPGRGDEESEAVMERSLKASYPLMYESWKATQSRPPPQSGLQLSISDAVDMAVAKQERERRGEEPPDPNNNAPADVIITTCANVANRGMGRGPFDSLLIDESGQVPEVSSLVPLGKGPSRLVLIGDEKQLPPTVLSREAQKTGLSVSLFERLVKAKTCEPVLLNVQRRMHPSLFAFSNGHFYENKLTDGVTAQDRPPVNGFPWKGNDKCRDCRVNLVDVTEGVELQSGGSFSNKAEAELVVATLFSVVASGTPPSEIGIITPYQAQRKRLQGMVEDLEREEKRRGVGGISFKGLQIGTVDGFQGKEKDVVLFSAVRANREGRLGFLTDYRRMNVMLTRARRGLVVFANERTLRDGAIHASGRLASPDSDVQFWEKWVDFVEERDAVVGGAQLRKWLADRTRQLIGR</sequence>
<dbReference type="FunFam" id="3.40.50.300:FF:000326">
    <property type="entry name" value="P-loop containing nucleoside triphosphate hydrolase"/>
    <property type="match status" value="1"/>
</dbReference>
<keyword evidence="4" id="KW-0067">ATP-binding</keyword>
<dbReference type="Pfam" id="PF13086">
    <property type="entry name" value="AAA_11"/>
    <property type="match status" value="2"/>
</dbReference>
<evidence type="ECO:0000256" key="2">
    <source>
        <dbReference type="ARBA" id="ARBA00022801"/>
    </source>
</evidence>
<feature type="region of interest" description="Disordered" evidence="5">
    <location>
        <begin position="740"/>
        <end position="845"/>
    </location>
</feature>
<feature type="region of interest" description="Disordered" evidence="5">
    <location>
        <begin position="1007"/>
        <end position="1030"/>
    </location>
</feature>
<evidence type="ECO:0000256" key="5">
    <source>
        <dbReference type="SAM" id="MobiDB-lite"/>
    </source>
</evidence>
<feature type="domain" description="DNA2/NAM7 helicase-like C-terminal" evidence="7">
    <location>
        <begin position="1327"/>
        <end position="1532"/>
    </location>
</feature>
<feature type="domain" description="DNA2/NAM7 helicase helicase" evidence="6">
    <location>
        <begin position="1091"/>
        <end position="1202"/>
    </location>
</feature>
<protein>
    <recommendedName>
        <fullName evidence="9">AAA+ ATPase domain-containing protein</fullName>
    </recommendedName>
</protein>